<dbReference type="RefSeq" id="WP_053908524.1">
    <property type="nucleotide sequence ID" value="NZ_CAWMUS010000018.1"/>
</dbReference>
<dbReference type="InterPro" id="IPR013780">
    <property type="entry name" value="Glyco_hydro_b"/>
</dbReference>
<feature type="binding site" evidence="7">
    <location>
        <position position="506"/>
    </location>
    <ligand>
        <name>substrate</name>
    </ligand>
</feature>
<feature type="domain" description="Glycosyl hydrolase family 36 C-terminal" evidence="8">
    <location>
        <begin position="610"/>
        <end position="693"/>
    </location>
</feature>
<comment type="similarity">
    <text evidence="5">Belongs to the glycosyl hydrolase.</text>
</comment>
<keyword evidence="11" id="KW-1185">Reference proteome</keyword>
<dbReference type="Pfam" id="PF16875">
    <property type="entry name" value="Glyco_hydro_36N"/>
    <property type="match status" value="1"/>
</dbReference>
<dbReference type="Gene3D" id="2.60.40.1180">
    <property type="entry name" value="Golgi alpha-mannosidase II"/>
    <property type="match status" value="1"/>
</dbReference>
<dbReference type="InterPro" id="IPR038417">
    <property type="entry name" value="Alpga-gal_N_sf"/>
</dbReference>
<evidence type="ECO:0000256" key="5">
    <source>
        <dbReference type="PIRNR" id="PIRNR005536"/>
    </source>
</evidence>
<dbReference type="Pfam" id="PF02065">
    <property type="entry name" value="Melibiase"/>
    <property type="match status" value="1"/>
</dbReference>
<evidence type="ECO:0000256" key="1">
    <source>
        <dbReference type="ARBA" id="ARBA00001255"/>
    </source>
</evidence>
<dbReference type="OrthoDB" id="9758822at2"/>
<dbReference type="GO" id="GO:0016052">
    <property type="term" value="P:carbohydrate catabolic process"/>
    <property type="evidence" value="ECO:0007669"/>
    <property type="project" value="InterPro"/>
</dbReference>
<dbReference type="PRINTS" id="PR00743">
    <property type="entry name" value="GLHYDRLASE36"/>
</dbReference>
<reference evidence="10 11" key="1">
    <citation type="submission" date="2015-07" db="EMBL/GenBank/DDBJ databases">
        <title>ATOL: Assembling a taxonomically balanced genome-scale reconstruction of the evolutionary history of the Enterobacteriaceae.</title>
        <authorList>
            <person name="Plunkett G.III."/>
            <person name="Neeno-Eckwall E.C."/>
            <person name="Glasner J.D."/>
            <person name="Perna N.T."/>
        </authorList>
    </citation>
    <scope>NUCLEOTIDE SEQUENCE [LARGE SCALE GENOMIC DNA]</scope>
    <source>
        <strain evidence="10 11">ATCC 35017</strain>
    </source>
</reference>
<proteinExistence type="inferred from homology"/>
<evidence type="ECO:0000313" key="10">
    <source>
        <dbReference type="EMBL" id="KPD02938.1"/>
    </source>
</evidence>
<dbReference type="FunFam" id="3.20.20.70:FF:000118">
    <property type="entry name" value="Alpha-galactosidase"/>
    <property type="match status" value="1"/>
</dbReference>
<dbReference type="PANTHER" id="PTHR43053:SF3">
    <property type="entry name" value="ALPHA-GALACTOSIDASE C-RELATED"/>
    <property type="match status" value="1"/>
</dbReference>
<dbReference type="Proteomes" id="UP000053226">
    <property type="component" value="Unassembled WGS sequence"/>
</dbReference>
<evidence type="ECO:0000256" key="3">
    <source>
        <dbReference type="ARBA" id="ARBA00022801"/>
    </source>
</evidence>
<comment type="caution">
    <text evidence="10">The sequence shown here is derived from an EMBL/GenBank/DDBJ whole genome shotgun (WGS) entry which is preliminary data.</text>
</comment>
<sequence length="708" mass="81090">MKPTIFRLESPLTDVVIRCDNTAEIIYWGAHLDYFCADNFTSLQRPVANSRVDVDVPISLAAENGRGLFSVPGLEGHRSGIDAFPIFEFKHAEQQQQKLIITAEDNIAGLRFVTEVILSTSSSVLQIRNTLTNLKSTPWQVNRLAMTLPLPTRANEVMAFHGRWAKEFQSHRTLLAHGAFVQENRRGRTSHEYFPGMMIGPQGFSEQHGEVWGFHLGWSGNHRLRTDIKSDGRRQVQLEALYFAGEIELKQHESLTTPWVYAAYSTTGLNGMSHQFHQFLRDEIIRFPHIQQRPVHLNTWEGIYFNHNPEYIKKMATAAAKLGVERFIIDDGWFKHRHDDHAGLGDWYLDQEKYPDGLTPVIDHVKDAGMQFGIWVEPEMINPDSDLFRAHPNWLLGQVGYQQPTGRFQYVLDLSNPDVFHYLFERMSWLLENHQIDYVKWDMNRELVQPAHLGQAAADRQTHQVYRLFDQLNAAFPQVEFESCASGGGRIDFEILKRTHRFWASDNNDALERQTIQKGMSYFFPLEVMGAHIGNRICHATGRQHTIEFRGLTALLGHMGIELDPIIADEAERQGYAKYIQLHQSIRELIHNGNFWRVDMDDDTTQVQGVVSQDQQQAIFVISQLAMPRYALSGQLRIPGLQPSACYRVKLMGEPDIQIVGQGGHTMRVLPHWVTQLSEYQGEWLANAGLELPILDPETAILIKIEKI</sequence>
<dbReference type="Pfam" id="PF16874">
    <property type="entry name" value="Glyco_hydro_36C"/>
    <property type="match status" value="1"/>
</dbReference>
<evidence type="ECO:0000259" key="8">
    <source>
        <dbReference type="Pfam" id="PF16874"/>
    </source>
</evidence>
<evidence type="ECO:0000259" key="9">
    <source>
        <dbReference type="Pfam" id="PF16875"/>
    </source>
</evidence>
<evidence type="ECO:0000256" key="7">
    <source>
        <dbReference type="PIRSR" id="PIRSR005536-2"/>
    </source>
</evidence>
<keyword evidence="3 5" id="KW-0378">Hydrolase</keyword>
<dbReference type="InterPro" id="IPR017853">
    <property type="entry name" value="GH"/>
</dbReference>
<feature type="domain" description="Glycosyl hydrolase family 36 N-terminal" evidence="9">
    <location>
        <begin position="24"/>
        <end position="237"/>
    </location>
</feature>
<feature type="binding site" evidence="7">
    <location>
        <position position="164"/>
    </location>
    <ligand>
        <name>substrate</name>
    </ligand>
</feature>
<dbReference type="SUPFAM" id="SSF51445">
    <property type="entry name" value="(Trans)glycosidases"/>
    <property type="match status" value="1"/>
</dbReference>
<evidence type="ECO:0000256" key="6">
    <source>
        <dbReference type="PIRSR" id="PIRSR005536-1"/>
    </source>
</evidence>
<evidence type="ECO:0000313" key="11">
    <source>
        <dbReference type="Proteomes" id="UP000053226"/>
    </source>
</evidence>
<dbReference type="InterPro" id="IPR031704">
    <property type="entry name" value="Glyco_hydro_36_N"/>
</dbReference>
<accession>A0A0N0ZA96</accession>
<comment type="catalytic activity">
    <reaction evidence="1 5">
        <text>Hydrolysis of terminal, non-reducing alpha-D-galactose residues in alpha-D-galactosides, including galactose oligosaccharides, galactomannans and galactolipids.</text>
        <dbReference type="EC" id="3.2.1.22"/>
    </reaction>
</comment>
<feature type="binding site" evidence="7">
    <location>
        <position position="484"/>
    </location>
    <ligand>
        <name>substrate</name>
    </ligand>
</feature>
<dbReference type="AlphaFoldDB" id="A0A0N0ZA96"/>
<feature type="binding site" evidence="7">
    <location>
        <begin position="330"/>
        <end position="331"/>
    </location>
    <ligand>
        <name>substrate</name>
    </ligand>
</feature>
<evidence type="ECO:0000256" key="2">
    <source>
        <dbReference type="ARBA" id="ARBA00012755"/>
    </source>
</evidence>
<feature type="active site" description="Nucleophile" evidence="6">
    <location>
        <position position="442"/>
    </location>
</feature>
<dbReference type="Gene3D" id="2.70.98.60">
    <property type="entry name" value="alpha-galactosidase from lactobacil brevis"/>
    <property type="match status" value="1"/>
</dbReference>
<dbReference type="GO" id="GO:0004557">
    <property type="term" value="F:alpha-galactosidase activity"/>
    <property type="evidence" value="ECO:0007669"/>
    <property type="project" value="UniProtKB-UniRule"/>
</dbReference>
<feature type="binding site" evidence="7">
    <location>
        <begin position="440"/>
        <end position="444"/>
    </location>
    <ligand>
        <name>substrate</name>
    </ligand>
</feature>
<dbReference type="EC" id="3.2.1.22" evidence="2 5"/>
<name>A0A0N0ZA96_9GAMM</name>
<dbReference type="PIRSF" id="PIRSF005536">
    <property type="entry name" value="Agal"/>
    <property type="match status" value="1"/>
</dbReference>
<dbReference type="InterPro" id="IPR002252">
    <property type="entry name" value="Glyco_hydro_36"/>
</dbReference>
<keyword evidence="4 5" id="KW-0326">Glycosidase</keyword>
<dbReference type="PANTHER" id="PTHR43053">
    <property type="entry name" value="GLYCOSIDASE FAMILY 31"/>
    <property type="match status" value="1"/>
</dbReference>
<dbReference type="EMBL" id="LGAA01000018">
    <property type="protein sequence ID" value="KPD02938.1"/>
    <property type="molecule type" value="Genomic_DNA"/>
</dbReference>
<organism evidence="10 11">
    <name type="scientific">Moellerella wisconsensis ATCC 35017</name>
    <dbReference type="NCBI Taxonomy" id="1354267"/>
    <lineage>
        <taxon>Bacteria</taxon>
        <taxon>Pseudomonadati</taxon>
        <taxon>Pseudomonadota</taxon>
        <taxon>Gammaproteobacteria</taxon>
        <taxon>Enterobacterales</taxon>
        <taxon>Morganellaceae</taxon>
        <taxon>Moellerella</taxon>
    </lineage>
</organism>
<dbReference type="InterPro" id="IPR031705">
    <property type="entry name" value="Glyco_hydro_36_C"/>
</dbReference>
<dbReference type="InterPro" id="IPR050985">
    <property type="entry name" value="Alpha-glycosidase_related"/>
</dbReference>
<protein>
    <recommendedName>
        <fullName evidence="2 5">Alpha-galactosidase</fullName>
        <ecNumber evidence="2 5">3.2.1.22</ecNumber>
    </recommendedName>
</protein>
<evidence type="ECO:0000256" key="4">
    <source>
        <dbReference type="ARBA" id="ARBA00023295"/>
    </source>
</evidence>
<dbReference type="InterPro" id="IPR013785">
    <property type="entry name" value="Aldolase_TIM"/>
</dbReference>
<feature type="binding site" evidence="7">
    <location>
        <position position="407"/>
    </location>
    <ligand>
        <name>substrate</name>
    </ligand>
</feature>
<gene>
    <name evidence="10" type="ORF">M992_2097</name>
</gene>
<feature type="active site" description="Proton donor" evidence="6">
    <location>
        <position position="506"/>
    </location>
</feature>
<dbReference type="CDD" id="cd14791">
    <property type="entry name" value="GH36"/>
    <property type="match status" value="1"/>
</dbReference>
<dbReference type="Gene3D" id="3.20.20.70">
    <property type="entry name" value="Aldolase class I"/>
    <property type="match status" value="1"/>
</dbReference>